<evidence type="ECO:0000256" key="12">
    <source>
        <dbReference type="RuleBase" id="RU003879"/>
    </source>
</evidence>
<dbReference type="Gene3D" id="3.30.420.270">
    <property type="match status" value="1"/>
</dbReference>
<dbReference type="GO" id="GO:0022857">
    <property type="term" value="F:transmembrane transporter activity"/>
    <property type="evidence" value="ECO:0007669"/>
    <property type="project" value="InterPro"/>
</dbReference>
<comment type="similarity">
    <text evidence="3 12">Belongs to the ExbD/TolR family.</text>
</comment>
<keyword evidence="6" id="KW-1003">Cell membrane</keyword>
<keyword evidence="11 13" id="KW-0472">Membrane</keyword>
<dbReference type="AlphaFoldDB" id="A0A2R3QW24"/>
<keyword evidence="5 12" id="KW-0813">Transport</keyword>
<gene>
    <name evidence="14" type="ORF">C7A17_25765</name>
</gene>
<dbReference type="Proteomes" id="UP000238327">
    <property type="component" value="Chromosome"/>
</dbReference>
<dbReference type="GO" id="GO:0005886">
    <property type="term" value="C:plasma membrane"/>
    <property type="evidence" value="ECO:0007669"/>
    <property type="project" value="UniProtKB-SubCell"/>
</dbReference>
<dbReference type="RefSeq" id="WP_106742232.1">
    <property type="nucleotide sequence ID" value="NZ_CP027657.1"/>
</dbReference>
<evidence type="ECO:0000256" key="5">
    <source>
        <dbReference type="ARBA" id="ARBA00022448"/>
    </source>
</evidence>
<accession>A0A2R3QW24</accession>
<evidence type="ECO:0000256" key="10">
    <source>
        <dbReference type="ARBA" id="ARBA00022989"/>
    </source>
</evidence>
<evidence type="ECO:0000313" key="15">
    <source>
        <dbReference type="Proteomes" id="UP000238327"/>
    </source>
</evidence>
<sequence>MAFSTQDSDEVLSEINVTPLVDVMLVLLVVFIVTAPLLTNSIPINLPKTEAVAPLEQKDPLVVSIDGEGKLFINKDEIQADLLESSLIQAKQEAEVVHEELRVQLQADDGVNYGEVARAMAAIERAGITKLAVITAR</sequence>
<proteinExistence type="inferred from homology"/>
<keyword evidence="9 12" id="KW-0653">Protein transport</keyword>
<organism evidence="14 15">
    <name type="scientific">Ectopseudomonas mendocina</name>
    <name type="common">Pseudomonas mendocina</name>
    <dbReference type="NCBI Taxonomy" id="300"/>
    <lineage>
        <taxon>Bacteria</taxon>
        <taxon>Pseudomonadati</taxon>
        <taxon>Pseudomonadota</taxon>
        <taxon>Gammaproteobacteria</taxon>
        <taxon>Pseudomonadales</taxon>
        <taxon>Pseudomonadaceae</taxon>
        <taxon>Ectopseudomonas</taxon>
    </lineage>
</organism>
<evidence type="ECO:0000256" key="9">
    <source>
        <dbReference type="ARBA" id="ARBA00022927"/>
    </source>
</evidence>
<reference evidence="14 15" key="1">
    <citation type="submission" date="2018-03" db="EMBL/GenBank/DDBJ databases">
        <title>Complete genome sequence and methylome analysis of Pseudomonas mendocina NEB 698.</title>
        <authorList>
            <person name="Morgan R.D."/>
        </authorList>
    </citation>
    <scope>NUCLEOTIDE SEQUENCE [LARGE SCALE GENOMIC DNA]</scope>
    <source>
        <strain evidence="14 15">NEB698</strain>
    </source>
</reference>
<dbReference type="GO" id="GO:0015031">
    <property type="term" value="P:protein transport"/>
    <property type="evidence" value="ECO:0007669"/>
    <property type="project" value="UniProtKB-KW"/>
</dbReference>
<comment type="subunit">
    <text evidence="4">The accessory proteins ExbB and ExbD seem to form a complex with TonB.</text>
</comment>
<evidence type="ECO:0000256" key="4">
    <source>
        <dbReference type="ARBA" id="ARBA00011471"/>
    </source>
</evidence>
<evidence type="ECO:0000256" key="8">
    <source>
        <dbReference type="ARBA" id="ARBA00022692"/>
    </source>
</evidence>
<dbReference type="PANTHER" id="PTHR30558:SF12">
    <property type="entry name" value="BIOPOLYMER TRANSPORT PROTEIN EXBD"/>
    <property type="match status" value="1"/>
</dbReference>
<evidence type="ECO:0000256" key="11">
    <source>
        <dbReference type="ARBA" id="ARBA00023136"/>
    </source>
</evidence>
<evidence type="ECO:0000256" key="1">
    <source>
        <dbReference type="ARBA" id="ARBA00003540"/>
    </source>
</evidence>
<dbReference type="OrthoDB" id="9798629at2"/>
<comment type="subcellular location">
    <subcellularLocation>
        <location evidence="2">Cell inner membrane</location>
        <topology evidence="2">Single-pass type II membrane protein</topology>
    </subcellularLocation>
    <subcellularLocation>
        <location evidence="12">Cell membrane</location>
        <topology evidence="12">Single-pass type II membrane protein</topology>
    </subcellularLocation>
</comment>
<dbReference type="EMBL" id="CP027657">
    <property type="protein sequence ID" value="AVO56009.1"/>
    <property type="molecule type" value="Genomic_DNA"/>
</dbReference>
<evidence type="ECO:0000256" key="2">
    <source>
        <dbReference type="ARBA" id="ARBA00004249"/>
    </source>
</evidence>
<keyword evidence="10 13" id="KW-1133">Transmembrane helix</keyword>
<evidence type="ECO:0000313" key="14">
    <source>
        <dbReference type="EMBL" id="AVO56009.1"/>
    </source>
</evidence>
<evidence type="ECO:0000256" key="13">
    <source>
        <dbReference type="SAM" id="Phobius"/>
    </source>
</evidence>
<dbReference type="PANTHER" id="PTHR30558">
    <property type="entry name" value="EXBD MEMBRANE COMPONENT OF PMF-DRIVEN MACROMOLECULE IMPORT SYSTEM"/>
    <property type="match status" value="1"/>
</dbReference>
<keyword evidence="7" id="KW-0997">Cell inner membrane</keyword>
<dbReference type="InterPro" id="IPR003400">
    <property type="entry name" value="ExbD"/>
</dbReference>
<evidence type="ECO:0000256" key="7">
    <source>
        <dbReference type="ARBA" id="ARBA00022519"/>
    </source>
</evidence>
<comment type="function">
    <text evidence="1">Involved in the TonB-dependent energy-dependent transport of various receptor-bound substrates.</text>
</comment>
<dbReference type="Pfam" id="PF02472">
    <property type="entry name" value="ExbD"/>
    <property type="match status" value="1"/>
</dbReference>
<evidence type="ECO:0000256" key="6">
    <source>
        <dbReference type="ARBA" id="ARBA00022475"/>
    </source>
</evidence>
<evidence type="ECO:0000256" key="3">
    <source>
        <dbReference type="ARBA" id="ARBA00005811"/>
    </source>
</evidence>
<name>A0A2R3QW24_ECTME</name>
<feature type="transmembrane region" description="Helical" evidence="13">
    <location>
        <begin position="20"/>
        <end position="38"/>
    </location>
</feature>
<keyword evidence="8 12" id="KW-0812">Transmembrane</keyword>
<protein>
    <submittedName>
        <fullName evidence="14">Biopolymer transporter ExbD</fullName>
    </submittedName>
</protein>